<protein>
    <recommendedName>
        <fullName evidence="3">DUF4352 domain-containing protein</fullName>
    </recommendedName>
</protein>
<gene>
    <name evidence="1" type="ORF">MKK62_19300</name>
</gene>
<organism evidence="1 2">
    <name type="scientific">Mycobacterium paraterrae</name>
    <dbReference type="NCBI Taxonomy" id="577492"/>
    <lineage>
        <taxon>Bacteria</taxon>
        <taxon>Bacillati</taxon>
        <taxon>Actinomycetota</taxon>
        <taxon>Actinomycetes</taxon>
        <taxon>Mycobacteriales</taxon>
        <taxon>Mycobacteriaceae</taxon>
        <taxon>Mycobacterium</taxon>
    </lineage>
</organism>
<dbReference type="RefSeq" id="WP_240259401.1">
    <property type="nucleotide sequence ID" value="NZ_CP092488.2"/>
</dbReference>
<keyword evidence="2" id="KW-1185">Reference proteome</keyword>
<sequence length="227" mass="25053">MSDSEDKQLPIGEDELTTTVDDTQPTVWQRLSLKQLRWMAVAIALVVTAAFGGLKTAHHVVPISFGQTYNAGALLVTPHSVSLADHWPAMTRPSPECQYLVLKVTIQNVAHESVPFPLPSAFAGKPEDCAPHPRADAELFGLNGVAHRFGATFRGRETLVVPSIDAGFTYDYSVLWLVSRAELSYRSDVTVHIHKMSRYISTFVLGHRWAGDDDHFAELRIPHLGAL</sequence>
<dbReference type="EMBL" id="CP092488">
    <property type="protein sequence ID" value="UMB68543.1"/>
    <property type="molecule type" value="Genomic_DNA"/>
</dbReference>
<evidence type="ECO:0000313" key="2">
    <source>
        <dbReference type="Proteomes" id="UP001055336"/>
    </source>
</evidence>
<proteinExistence type="predicted"/>
<accession>A0ABY3VM69</accession>
<reference evidence="1" key="1">
    <citation type="submission" date="2022-08" db="EMBL/GenBank/DDBJ databases">
        <title>Whole genome sequencing of non-tuberculosis mycobacteria type-strains.</title>
        <authorList>
            <person name="Igarashi Y."/>
            <person name="Osugi A."/>
            <person name="Mitarai S."/>
        </authorList>
    </citation>
    <scope>NUCLEOTIDE SEQUENCE</scope>
    <source>
        <strain evidence="1">DSM 45127</strain>
    </source>
</reference>
<dbReference type="Proteomes" id="UP001055336">
    <property type="component" value="Chromosome"/>
</dbReference>
<evidence type="ECO:0008006" key="3">
    <source>
        <dbReference type="Google" id="ProtNLM"/>
    </source>
</evidence>
<evidence type="ECO:0000313" key="1">
    <source>
        <dbReference type="EMBL" id="UMB68543.1"/>
    </source>
</evidence>
<name>A0ABY3VM69_9MYCO</name>